<evidence type="ECO:0000256" key="1">
    <source>
        <dbReference type="ARBA" id="ARBA00022857"/>
    </source>
</evidence>
<sequence length="150" mass="16830">MNALLAPLPKTKLGRYRQLSPTAGVHVSPICLGGMSIGDKWGAIGMGAMNKEQSFALLDAYYEAGGNYIDTANIYQSESSEAFIGEWMETRGIRDQIFVSTKYTNSYKHLTGKNDQKIMYVGNNMKSMHLSVEDSLKKLRTDYIDLFYVH</sequence>
<proteinExistence type="inferred from homology"/>
<protein>
    <recommendedName>
        <fullName evidence="3">NADP-dependent oxidoreductase domain-containing protein</fullName>
    </recommendedName>
</protein>
<comment type="similarity">
    <text evidence="2">Belongs to the aldo/keto reductase family. Aldo/keto reductase 2 subfamily.</text>
</comment>
<dbReference type="InterPro" id="IPR036812">
    <property type="entry name" value="NAD(P)_OxRdtase_dom_sf"/>
</dbReference>
<dbReference type="AlphaFoldDB" id="A0A4S4MVV2"/>
<feature type="non-terminal residue" evidence="4">
    <location>
        <position position="150"/>
    </location>
</feature>
<dbReference type="SUPFAM" id="SSF51430">
    <property type="entry name" value="NAD(P)-linked oxidoreductase"/>
    <property type="match status" value="1"/>
</dbReference>
<feature type="domain" description="NADP-dependent oxidoreductase" evidence="3">
    <location>
        <begin position="29"/>
        <end position="150"/>
    </location>
</feature>
<dbReference type="Pfam" id="PF00248">
    <property type="entry name" value="Aldo_ket_red"/>
    <property type="match status" value="1"/>
</dbReference>
<evidence type="ECO:0000313" key="4">
    <source>
        <dbReference type="EMBL" id="THH30484.1"/>
    </source>
</evidence>
<evidence type="ECO:0000313" key="5">
    <source>
        <dbReference type="Proteomes" id="UP000308730"/>
    </source>
</evidence>
<dbReference type="InterPro" id="IPR023210">
    <property type="entry name" value="NADP_OxRdtase_dom"/>
</dbReference>
<dbReference type="EMBL" id="SGPM01000079">
    <property type="protein sequence ID" value="THH30484.1"/>
    <property type="molecule type" value="Genomic_DNA"/>
</dbReference>
<keyword evidence="5" id="KW-1185">Reference proteome</keyword>
<dbReference type="OrthoDB" id="48988at2759"/>
<keyword evidence="1" id="KW-0521">NADP</keyword>
<gene>
    <name evidence="4" type="ORF">EUX98_g3713</name>
</gene>
<dbReference type="Proteomes" id="UP000308730">
    <property type="component" value="Unassembled WGS sequence"/>
</dbReference>
<evidence type="ECO:0000259" key="3">
    <source>
        <dbReference type="Pfam" id="PF00248"/>
    </source>
</evidence>
<name>A0A4S4MVV2_9APHY</name>
<reference evidence="4 5" key="1">
    <citation type="submission" date="2019-02" db="EMBL/GenBank/DDBJ databases">
        <title>Genome sequencing of the rare red list fungi Antrodiella citrinella (Flaviporus citrinellus).</title>
        <authorList>
            <person name="Buettner E."/>
            <person name="Kellner H."/>
        </authorList>
    </citation>
    <scope>NUCLEOTIDE SEQUENCE [LARGE SCALE GENOMIC DNA]</scope>
    <source>
        <strain evidence="4 5">DSM 108506</strain>
    </source>
</reference>
<dbReference type="InterPro" id="IPR050523">
    <property type="entry name" value="AKR_Detox_Biosynth"/>
</dbReference>
<dbReference type="Gene3D" id="3.20.20.100">
    <property type="entry name" value="NADP-dependent oxidoreductase domain"/>
    <property type="match status" value="1"/>
</dbReference>
<comment type="caution">
    <text evidence="4">The sequence shown here is derived from an EMBL/GenBank/DDBJ whole genome shotgun (WGS) entry which is preliminary data.</text>
</comment>
<evidence type="ECO:0000256" key="2">
    <source>
        <dbReference type="ARBA" id="ARBA00038157"/>
    </source>
</evidence>
<dbReference type="PANTHER" id="PTHR43364">
    <property type="entry name" value="NADH-SPECIFIC METHYLGLYOXAL REDUCTASE-RELATED"/>
    <property type="match status" value="1"/>
</dbReference>
<dbReference type="PANTHER" id="PTHR43364:SF7">
    <property type="entry name" value="NADP-DEPENDENT OXIDOREDUCTASE DOMAIN-CONTAINING PROTEIN-RELATED"/>
    <property type="match status" value="1"/>
</dbReference>
<organism evidence="4 5">
    <name type="scientific">Antrodiella citrinella</name>
    <dbReference type="NCBI Taxonomy" id="2447956"/>
    <lineage>
        <taxon>Eukaryota</taxon>
        <taxon>Fungi</taxon>
        <taxon>Dikarya</taxon>
        <taxon>Basidiomycota</taxon>
        <taxon>Agaricomycotina</taxon>
        <taxon>Agaricomycetes</taxon>
        <taxon>Polyporales</taxon>
        <taxon>Steccherinaceae</taxon>
        <taxon>Antrodiella</taxon>
    </lineage>
</organism>
<accession>A0A4S4MVV2</accession>